<dbReference type="InterPro" id="IPR050484">
    <property type="entry name" value="Transf_Hexapept/Carb_Anhydrase"/>
</dbReference>
<protein>
    <recommendedName>
        <fullName evidence="4">Gamma carbonic anhydrase</fullName>
    </recommendedName>
</protein>
<evidence type="ECO:0008006" key="4">
    <source>
        <dbReference type="Google" id="ProtNLM"/>
    </source>
</evidence>
<evidence type="ECO:0000313" key="2">
    <source>
        <dbReference type="EMBL" id="KAL3757912.1"/>
    </source>
</evidence>
<comment type="caution">
    <text evidence="2">The sequence shown here is derived from an EMBL/GenBank/DDBJ whole genome shotgun (WGS) entry which is preliminary data.</text>
</comment>
<dbReference type="AlphaFoldDB" id="A0ABD3M6U5"/>
<dbReference type="InterPro" id="IPR011004">
    <property type="entry name" value="Trimer_LpxA-like_sf"/>
</dbReference>
<accession>A0ABD3M6U5</accession>
<evidence type="ECO:0000256" key="1">
    <source>
        <dbReference type="SAM" id="MobiDB-lite"/>
    </source>
</evidence>
<evidence type="ECO:0000313" key="3">
    <source>
        <dbReference type="Proteomes" id="UP001530293"/>
    </source>
</evidence>
<dbReference type="PANTHER" id="PTHR13061">
    <property type="entry name" value="DYNACTIN SUBUNIT P25"/>
    <property type="match status" value="1"/>
</dbReference>
<dbReference type="EMBL" id="JALLBG020000247">
    <property type="protein sequence ID" value="KAL3757912.1"/>
    <property type="molecule type" value="Genomic_DNA"/>
</dbReference>
<feature type="region of interest" description="Disordered" evidence="1">
    <location>
        <begin position="82"/>
        <end position="103"/>
    </location>
</feature>
<dbReference type="SUPFAM" id="SSF51161">
    <property type="entry name" value="Trimeric LpxA-like enzymes"/>
    <property type="match status" value="1"/>
</dbReference>
<name>A0ABD3M6U5_9STRA</name>
<organism evidence="2 3">
    <name type="scientific">Discostella pseudostelligera</name>
    <dbReference type="NCBI Taxonomy" id="259834"/>
    <lineage>
        <taxon>Eukaryota</taxon>
        <taxon>Sar</taxon>
        <taxon>Stramenopiles</taxon>
        <taxon>Ochrophyta</taxon>
        <taxon>Bacillariophyta</taxon>
        <taxon>Coscinodiscophyceae</taxon>
        <taxon>Thalassiosirophycidae</taxon>
        <taxon>Stephanodiscales</taxon>
        <taxon>Stephanodiscaceae</taxon>
        <taxon>Discostella</taxon>
    </lineage>
</organism>
<proteinExistence type="predicted"/>
<dbReference type="Proteomes" id="UP001530293">
    <property type="component" value="Unassembled WGS sequence"/>
</dbReference>
<sequence length="356" mass="38009">MPAPSIFAVMRHVLSRALRETGQALDRAGIWGMTHAKQGRRMGGDDPYLFNDHLSRHRTIMRLLKRGEPVVPGLTAGGSNNFGLKRLGSGDSTSDEEKPSEEVHNSIAFLAPCATLIGNVQLAPHTSIFYKAILKADVAAYGINTIRSKEQEERWRNLPVGSYGRKQDAGLFDDGSGVGHPTIGGANGGGIYIGEGTNIQDACIVTSYEGHTNIGRYVTVGHAAHIHSASVGDESLIGMGAILKPGSIVESQSFVAAGAVVERGTIVKGGEIWGGNPARKLRDLTNEEKGRLRMQAEKYIDVATSHNHVMELGGNVPDSFIDHDLLGMGSGSDSDLTAETMKQIPSSDLSLSMKQN</sequence>
<reference evidence="2 3" key="1">
    <citation type="submission" date="2024-10" db="EMBL/GenBank/DDBJ databases">
        <title>Updated reference genomes for cyclostephanoid diatoms.</title>
        <authorList>
            <person name="Roberts W.R."/>
            <person name="Alverson A.J."/>
        </authorList>
    </citation>
    <scope>NUCLEOTIDE SEQUENCE [LARGE SCALE GENOMIC DNA]</scope>
    <source>
        <strain evidence="2 3">AJA232-27</strain>
    </source>
</reference>
<keyword evidence="3" id="KW-1185">Reference proteome</keyword>
<dbReference type="CDD" id="cd04645">
    <property type="entry name" value="LbH_gamma_CA_like"/>
    <property type="match status" value="1"/>
</dbReference>
<dbReference type="InterPro" id="IPR047324">
    <property type="entry name" value="LbH_gamma_CA-like"/>
</dbReference>
<dbReference type="PANTHER" id="PTHR13061:SF29">
    <property type="entry name" value="GAMMA CARBONIC ANHYDRASE-LIKE 1, MITOCHONDRIAL-RELATED"/>
    <property type="match status" value="1"/>
</dbReference>
<gene>
    <name evidence="2" type="ORF">ACHAWU_002832</name>
</gene>
<dbReference type="Gene3D" id="2.160.10.10">
    <property type="entry name" value="Hexapeptide repeat proteins"/>
    <property type="match status" value="1"/>
</dbReference>